<gene>
    <name evidence="1" type="ORF">BPA01_07030</name>
</gene>
<dbReference type="Proteomes" id="UP000316882">
    <property type="component" value="Unassembled WGS sequence"/>
</dbReference>
<sequence>MQILTSSSFGILVPLVMATAVIFLRMRRQKKPVSAKSIILPPFFMATGFAMFFFPEAALPPMYDLAAFVTGLIFSIPLIMTSRFEIIGQDVYLKRSRAFFFILAGLLIIRLIIKLVINDSFTPIQTGGLFFLLAFGMLVPWRIAMLYMYRQLTKKTFGTH</sequence>
<name>A0A4Y3PC06_BREPA</name>
<proteinExistence type="predicted"/>
<dbReference type="PANTHER" id="PTHR39164:SF1">
    <property type="entry name" value="PROTEIN CCDC"/>
    <property type="match status" value="1"/>
</dbReference>
<evidence type="ECO:0000313" key="2">
    <source>
        <dbReference type="Proteomes" id="UP000316882"/>
    </source>
</evidence>
<accession>A0A4Y3PC06</accession>
<dbReference type="STRING" id="54914.AV540_19820"/>
<dbReference type="OrthoDB" id="120091at2"/>
<dbReference type="PIRSF" id="PIRSF021441">
    <property type="entry name" value="DUF1453"/>
    <property type="match status" value="1"/>
</dbReference>
<dbReference type="GeneID" id="87612601"/>
<organism evidence="1 2">
    <name type="scientific">Brevibacillus parabrevis</name>
    <dbReference type="NCBI Taxonomy" id="54914"/>
    <lineage>
        <taxon>Bacteria</taxon>
        <taxon>Bacillati</taxon>
        <taxon>Bacillota</taxon>
        <taxon>Bacilli</taxon>
        <taxon>Bacillales</taxon>
        <taxon>Paenibacillaceae</taxon>
        <taxon>Brevibacillus</taxon>
    </lineage>
</organism>
<keyword evidence="2" id="KW-1185">Reference proteome</keyword>
<dbReference type="InterPro" id="IPR031306">
    <property type="entry name" value="CcdC"/>
</dbReference>
<dbReference type="RefSeq" id="WP_063229897.1">
    <property type="nucleotide sequence ID" value="NZ_BJMH01000002.1"/>
</dbReference>
<dbReference type="PANTHER" id="PTHR39164">
    <property type="entry name" value="PROTEIN CCDC"/>
    <property type="match status" value="1"/>
</dbReference>
<reference evidence="1 2" key="1">
    <citation type="submission" date="2019-06" db="EMBL/GenBank/DDBJ databases">
        <title>Whole genome shotgun sequence of Brevibacillus parabrevis NBRC 12334.</title>
        <authorList>
            <person name="Hosoyama A."/>
            <person name="Uohara A."/>
            <person name="Ohji S."/>
            <person name="Ichikawa N."/>
        </authorList>
    </citation>
    <scope>NUCLEOTIDE SEQUENCE [LARGE SCALE GENOMIC DNA]</scope>
    <source>
        <strain evidence="1 2">NBRC 12334</strain>
    </source>
</reference>
<dbReference type="InterPro" id="IPR058247">
    <property type="entry name" value="DUF1453"/>
</dbReference>
<dbReference type="Pfam" id="PF07301">
    <property type="entry name" value="DUF1453"/>
    <property type="match status" value="1"/>
</dbReference>
<evidence type="ECO:0000313" key="1">
    <source>
        <dbReference type="EMBL" id="GEB31123.1"/>
    </source>
</evidence>
<dbReference type="EMBL" id="BJMH01000002">
    <property type="protein sequence ID" value="GEB31123.1"/>
    <property type="molecule type" value="Genomic_DNA"/>
</dbReference>
<protein>
    <submittedName>
        <fullName evidence="1">Membrane protein</fullName>
    </submittedName>
</protein>
<comment type="caution">
    <text evidence="1">The sequence shown here is derived from an EMBL/GenBank/DDBJ whole genome shotgun (WGS) entry which is preliminary data.</text>
</comment>
<dbReference type="AlphaFoldDB" id="A0A4Y3PC06"/>